<dbReference type="GO" id="GO:0007204">
    <property type="term" value="P:positive regulation of cytosolic calcium ion concentration"/>
    <property type="evidence" value="ECO:0007669"/>
    <property type="project" value="Ensembl"/>
</dbReference>
<dbReference type="KEGG" id="csab:103235849"/>
<dbReference type="InterPro" id="IPR001089">
    <property type="entry name" value="Chemokine_CXC"/>
</dbReference>
<dbReference type="GO" id="GO:0010820">
    <property type="term" value="P:positive regulation of T cell chemotaxis"/>
    <property type="evidence" value="ECO:0007669"/>
    <property type="project" value="Ensembl"/>
</dbReference>
<dbReference type="GO" id="GO:0031724">
    <property type="term" value="F:CXCR5 chemokine receptor binding"/>
    <property type="evidence" value="ECO:0007669"/>
    <property type="project" value="Ensembl"/>
</dbReference>
<sequence length="109" mass="12554">MKFISASLLLMLLVSSLSPVQGVLEVYYTHLRCRCVQESSVFIPRRFIDRIQISPRGNGCPRKEIIVWKKNKSVVCVDPQAEWIQRIMEMLRKKSSSTPPVPVSKRKIP</sequence>
<dbReference type="GO" id="GO:0031735">
    <property type="term" value="F:CCR10 chemokine receptor binding"/>
    <property type="evidence" value="ECO:0007669"/>
    <property type="project" value="Ensembl"/>
</dbReference>
<dbReference type="OMA" id="WKYSSIE"/>
<feature type="domain" description="Chemokine interleukin-8-like" evidence="11">
    <location>
        <begin position="30"/>
        <end position="91"/>
    </location>
</feature>
<evidence type="ECO:0000259" key="11">
    <source>
        <dbReference type="SMART" id="SM00199"/>
    </source>
</evidence>
<dbReference type="GO" id="GO:0032487">
    <property type="term" value="P:regulation of Rap protein signal transduction"/>
    <property type="evidence" value="ECO:0007669"/>
    <property type="project" value="Ensembl"/>
</dbReference>
<reference evidence="12 13" key="1">
    <citation type="submission" date="2014-03" db="EMBL/GenBank/DDBJ databases">
        <authorList>
            <person name="Warren W."/>
            <person name="Wilson R.K."/>
        </authorList>
    </citation>
    <scope>NUCLEOTIDE SEQUENCE</scope>
</reference>
<reference evidence="12" key="3">
    <citation type="submission" date="2025-09" db="UniProtKB">
        <authorList>
            <consortium name="Ensembl"/>
        </authorList>
    </citation>
    <scope>IDENTIFICATION</scope>
</reference>
<dbReference type="GO" id="GO:0007267">
    <property type="term" value="P:cell-cell signaling"/>
    <property type="evidence" value="ECO:0007669"/>
    <property type="project" value="Ensembl"/>
</dbReference>
<dbReference type="CTD" id="10563"/>
<dbReference type="GO" id="GO:0048535">
    <property type="term" value="P:lymph node development"/>
    <property type="evidence" value="ECO:0007669"/>
    <property type="project" value="Ensembl"/>
</dbReference>
<evidence type="ECO:0000256" key="5">
    <source>
        <dbReference type="ARBA" id="ARBA00022525"/>
    </source>
</evidence>
<gene>
    <name evidence="12" type="primary">CXCL13</name>
</gene>
<feature type="chain" id="PRO_5005115844" description="C-X-C motif chemokine" evidence="10">
    <location>
        <begin position="23"/>
        <end position="109"/>
    </location>
</feature>
<evidence type="ECO:0000256" key="10">
    <source>
        <dbReference type="RuleBase" id="RU361149"/>
    </source>
</evidence>
<evidence type="ECO:0000313" key="13">
    <source>
        <dbReference type="Proteomes" id="UP000029965"/>
    </source>
</evidence>
<dbReference type="PRINTS" id="PR00436">
    <property type="entry name" value="INTERLEUKIN8"/>
</dbReference>
<dbReference type="PRINTS" id="PR00437">
    <property type="entry name" value="SMALLCYTKCXC"/>
</dbReference>
<dbReference type="InterPro" id="IPR001811">
    <property type="entry name" value="Chemokine_IL8-like_dom"/>
</dbReference>
<evidence type="ECO:0000256" key="3">
    <source>
        <dbReference type="ARBA" id="ARBA00022500"/>
    </source>
</evidence>
<dbReference type="InterPro" id="IPR036048">
    <property type="entry name" value="Interleukin_8-like_sf"/>
</dbReference>
<dbReference type="GO" id="GO:0006955">
    <property type="term" value="P:immune response"/>
    <property type="evidence" value="ECO:0007669"/>
    <property type="project" value="InterPro"/>
</dbReference>
<dbReference type="CDD" id="cd00273">
    <property type="entry name" value="Chemokine_CXC"/>
    <property type="match status" value="1"/>
</dbReference>
<dbReference type="InterPro" id="IPR033899">
    <property type="entry name" value="CXC_Chemokine_domain"/>
</dbReference>
<dbReference type="FunFam" id="2.40.50.40:FF:000004">
    <property type="entry name" value="C-X-C motif chemokine"/>
    <property type="match status" value="1"/>
</dbReference>
<dbReference type="AlphaFoldDB" id="A0A0D9QX27"/>
<dbReference type="GO" id="GO:0048248">
    <property type="term" value="F:CXCR3 chemokine receptor binding"/>
    <property type="evidence" value="ECO:0007669"/>
    <property type="project" value="Ensembl"/>
</dbReference>
<dbReference type="Gene3D" id="2.40.50.40">
    <property type="match status" value="1"/>
</dbReference>
<evidence type="ECO:0000256" key="1">
    <source>
        <dbReference type="ARBA" id="ARBA00004613"/>
    </source>
</evidence>
<dbReference type="GO" id="GO:0035769">
    <property type="term" value="P:B cell chemotaxis across high endothelial venule"/>
    <property type="evidence" value="ECO:0007669"/>
    <property type="project" value="Ensembl"/>
</dbReference>
<dbReference type="SUPFAM" id="SSF54117">
    <property type="entry name" value="Interleukin 8-like chemokines"/>
    <property type="match status" value="1"/>
</dbReference>
<keyword evidence="5 10" id="KW-0964">Secreted</keyword>
<dbReference type="eggNOG" id="ENOG502SEXJ">
    <property type="taxonomic scope" value="Eukaryota"/>
</dbReference>
<dbReference type="GeneID" id="103235849"/>
<protein>
    <recommendedName>
        <fullName evidence="10">C-X-C motif chemokine</fullName>
    </recommendedName>
</protein>
<proteinExistence type="inferred from homology"/>
<dbReference type="PANTHER" id="PTHR12015">
    <property type="entry name" value="SMALL INDUCIBLE CYTOKINE A"/>
    <property type="match status" value="1"/>
</dbReference>
<dbReference type="EMBL" id="AQIB01016430">
    <property type="status" value="NOT_ANNOTATED_CDS"/>
    <property type="molecule type" value="Genomic_DNA"/>
</dbReference>
<feature type="signal peptide" evidence="10">
    <location>
        <begin position="1"/>
        <end position="22"/>
    </location>
</feature>
<dbReference type="GO" id="GO:0008009">
    <property type="term" value="F:chemokine activity"/>
    <property type="evidence" value="ECO:0007669"/>
    <property type="project" value="Ensembl"/>
</dbReference>
<dbReference type="GO" id="GO:0033634">
    <property type="term" value="P:positive regulation of cell-cell adhesion mediated by integrin"/>
    <property type="evidence" value="ECO:0007669"/>
    <property type="project" value="Ensembl"/>
</dbReference>
<keyword evidence="8" id="KW-1015">Disulfide bond</keyword>
<dbReference type="GO" id="GO:0017134">
    <property type="term" value="F:fibroblast growth factor binding"/>
    <property type="evidence" value="ECO:0007669"/>
    <property type="project" value="Ensembl"/>
</dbReference>
<dbReference type="GO" id="GO:0033625">
    <property type="term" value="P:positive regulation of integrin activation"/>
    <property type="evidence" value="ECO:0007669"/>
    <property type="project" value="Ensembl"/>
</dbReference>
<dbReference type="Pfam" id="PF00048">
    <property type="entry name" value="IL8"/>
    <property type="match status" value="1"/>
</dbReference>
<keyword evidence="3 10" id="KW-0145">Chemotaxis</keyword>
<dbReference type="GO" id="GO:0042742">
    <property type="term" value="P:defense response to bacterium"/>
    <property type="evidence" value="ECO:0007669"/>
    <property type="project" value="Ensembl"/>
</dbReference>
<dbReference type="GO" id="GO:0008201">
    <property type="term" value="F:heparin binding"/>
    <property type="evidence" value="ECO:0007669"/>
    <property type="project" value="Ensembl"/>
</dbReference>
<keyword evidence="7" id="KW-0164">Citrullination</keyword>
<dbReference type="GO" id="GO:2000545">
    <property type="term" value="P:negative regulation of endothelial cell chemotaxis to fibroblast growth factor"/>
    <property type="evidence" value="ECO:0007669"/>
    <property type="project" value="Ensembl"/>
</dbReference>
<evidence type="ECO:0000256" key="6">
    <source>
        <dbReference type="ARBA" id="ARBA00022729"/>
    </source>
</evidence>
<dbReference type="STRING" id="60711.ENSCSAP00000000916"/>
<keyword evidence="4 10" id="KW-0202">Cytokine</keyword>
<reference evidence="12" key="2">
    <citation type="submission" date="2025-08" db="UniProtKB">
        <authorList>
            <consortium name="Ensembl"/>
        </authorList>
    </citation>
    <scope>IDENTIFICATION</scope>
</reference>
<dbReference type="GO" id="GO:0006954">
    <property type="term" value="P:inflammatory response"/>
    <property type="evidence" value="ECO:0007669"/>
    <property type="project" value="UniProtKB-KW"/>
</dbReference>
<dbReference type="GO" id="GO:0035768">
    <property type="term" value="P:endothelial cell chemotaxis to fibroblast growth factor"/>
    <property type="evidence" value="ECO:0007669"/>
    <property type="project" value="Ensembl"/>
</dbReference>
<dbReference type="Ensembl" id="ENSCSAT00000002615.1">
    <property type="protein sequence ID" value="ENSCSAP00000000916.1"/>
    <property type="gene ID" value="ENSCSAG00000004584.1"/>
</dbReference>
<dbReference type="InterPro" id="IPR039809">
    <property type="entry name" value="Chemokine_b/g/d"/>
</dbReference>
<dbReference type="PANTHER" id="PTHR12015:SF204">
    <property type="entry name" value="C-X-C MOTIF CHEMOKINE 13"/>
    <property type="match status" value="1"/>
</dbReference>
<keyword evidence="6 10" id="KW-0732">Signal</keyword>
<evidence type="ECO:0000256" key="2">
    <source>
        <dbReference type="ARBA" id="ARBA00010665"/>
    </source>
</evidence>
<evidence type="ECO:0000256" key="9">
    <source>
        <dbReference type="ARBA" id="ARBA00023198"/>
    </source>
</evidence>
<evidence type="ECO:0000256" key="7">
    <source>
        <dbReference type="ARBA" id="ARBA00022934"/>
    </source>
</evidence>
<evidence type="ECO:0000256" key="8">
    <source>
        <dbReference type="ARBA" id="ARBA00023157"/>
    </source>
</evidence>
<name>A0A0D9QX27_CHLSB</name>
<evidence type="ECO:0000256" key="4">
    <source>
        <dbReference type="ARBA" id="ARBA00022514"/>
    </source>
</evidence>
<organism evidence="12 13">
    <name type="scientific">Chlorocebus sabaeus</name>
    <name type="common">Green monkey</name>
    <name type="synonym">Simia sabaea</name>
    <dbReference type="NCBI Taxonomy" id="60711"/>
    <lineage>
        <taxon>Eukaryota</taxon>
        <taxon>Metazoa</taxon>
        <taxon>Chordata</taxon>
        <taxon>Craniata</taxon>
        <taxon>Vertebrata</taxon>
        <taxon>Euteleostomi</taxon>
        <taxon>Mammalia</taxon>
        <taxon>Eutheria</taxon>
        <taxon>Euarchontoglires</taxon>
        <taxon>Primates</taxon>
        <taxon>Haplorrhini</taxon>
        <taxon>Catarrhini</taxon>
        <taxon>Cercopithecidae</taxon>
        <taxon>Cercopithecinae</taxon>
        <taxon>Chlorocebus</taxon>
    </lineage>
</organism>
<keyword evidence="13" id="KW-1185">Reference proteome</keyword>
<keyword evidence="9" id="KW-0395">Inflammatory response</keyword>
<comment type="similarity">
    <text evidence="2 10">Belongs to the intercrine alpha (chemokine CxC) family.</text>
</comment>
<dbReference type="SMART" id="SM00199">
    <property type="entry name" value="SCY"/>
    <property type="match status" value="1"/>
</dbReference>
<comment type="subcellular location">
    <subcellularLocation>
        <location evidence="1 10">Secreted</location>
    </subcellularLocation>
</comment>
<dbReference type="RefSeq" id="XP_037845000.1">
    <property type="nucleotide sequence ID" value="XM_037989072.2"/>
</dbReference>
<dbReference type="Proteomes" id="UP000029965">
    <property type="component" value="Chromosome 7"/>
</dbReference>
<accession>A0A0D9QX27</accession>
<dbReference type="GeneTree" id="ENSGT00530000064292"/>
<dbReference type="PROSITE" id="PS00471">
    <property type="entry name" value="SMALL_CYTOKINES_CXC"/>
    <property type="match status" value="1"/>
</dbReference>
<evidence type="ECO:0000313" key="12">
    <source>
        <dbReference type="Ensembl" id="ENSCSAP00000000916.1"/>
    </source>
</evidence>
<dbReference type="InterPro" id="IPR018048">
    <property type="entry name" value="Chemokine_CXC_CS"/>
</dbReference>
<dbReference type="GO" id="GO:0070098">
    <property type="term" value="P:chemokine-mediated signaling pathway"/>
    <property type="evidence" value="ECO:0007669"/>
    <property type="project" value="Ensembl"/>
</dbReference>
<dbReference type="BioGRID-ORCS" id="103235849">
    <property type="hits" value="0 hits in 9 CRISPR screens"/>
</dbReference>
<dbReference type="GO" id="GO:0005615">
    <property type="term" value="C:extracellular space"/>
    <property type="evidence" value="ECO:0007669"/>
    <property type="project" value="UniProtKB-UniRule"/>
</dbReference>